<accession>A0ABU5QTN6</accession>
<dbReference type="EMBL" id="JAYFUL010000056">
    <property type="protein sequence ID" value="MEA5260472.1"/>
    <property type="molecule type" value="Genomic_DNA"/>
</dbReference>
<dbReference type="Proteomes" id="UP001304671">
    <property type="component" value="Unassembled WGS sequence"/>
</dbReference>
<keyword evidence="3" id="KW-1185">Reference proteome</keyword>
<dbReference type="Pfam" id="PF13620">
    <property type="entry name" value="CarboxypepD_reg"/>
    <property type="match status" value="1"/>
</dbReference>
<dbReference type="RefSeq" id="WP_323253027.1">
    <property type="nucleotide sequence ID" value="NZ_JAYFUL010000056.1"/>
</dbReference>
<keyword evidence="1" id="KW-0732">Signal</keyword>
<sequence length="186" mass="21093">MKKLLTFIFCLFTFYPVFSQSSPKTPYATKGFVMDSTTGKHVAFVRVTLKNLQDKAGSLQTSDTEGRFILHNLHEGNDSLMVNCVGHVARHITISPNETGQTDFDMLLLIPEARELKEVTIIANKTLIKEEVDRMAQKILSSSDATSSLKTNVVATSGYTIENMDNTINIIYNRAKYTWYFRVVWR</sequence>
<organism evidence="2 3">
    <name type="scientific">Arcicella aquatica</name>
    <dbReference type="NCBI Taxonomy" id="217141"/>
    <lineage>
        <taxon>Bacteria</taxon>
        <taxon>Pseudomonadati</taxon>
        <taxon>Bacteroidota</taxon>
        <taxon>Cytophagia</taxon>
        <taxon>Cytophagales</taxon>
        <taxon>Flectobacillaceae</taxon>
        <taxon>Arcicella</taxon>
    </lineage>
</organism>
<evidence type="ECO:0000313" key="2">
    <source>
        <dbReference type="EMBL" id="MEA5260472.1"/>
    </source>
</evidence>
<comment type="caution">
    <text evidence="2">The sequence shown here is derived from an EMBL/GenBank/DDBJ whole genome shotgun (WGS) entry which is preliminary data.</text>
</comment>
<name>A0ABU5QTN6_9BACT</name>
<protein>
    <submittedName>
        <fullName evidence="2">Carboxypeptidase-like regulatory domain-containing protein</fullName>
    </submittedName>
</protein>
<dbReference type="Gene3D" id="2.60.40.1120">
    <property type="entry name" value="Carboxypeptidase-like, regulatory domain"/>
    <property type="match status" value="1"/>
</dbReference>
<evidence type="ECO:0000313" key="3">
    <source>
        <dbReference type="Proteomes" id="UP001304671"/>
    </source>
</evidence>
<evidence type="ECO:0000256" key="1">
    <source>
        <dbReference type="SAM" id="SignalP"/>
    </source>
</evidence>
<proteinExistence type="predicted"/>
<feature type="signal peptide" evidence="1">
    <location>
        <begin position="1"/>
        <end position="19"/>
    </location>
</feature>
<reference evidence="2 3" key="1">
    <citation type="submission" date="2023-12" db="EMBL/GenBank/DDBJ databases">
        <title>Novel species of the genus Arcicella isolated from rivers.</title>
        <authorList>
            <person name="Lu H."/>
        </authorList>
    </citation>
    <scope>NUCLEOTIDE SEQUENCE [LARGE SCALE GENOMIC DNA]</scope>
    <source>
        <strain evidence="2 3">LMG 21963</strain>
    </source>
</reference>
<dbReference type="SUPFAM" id="SSF49464">
    <property type="entry name" value="Carboxypeptidase regulatory domain-like"/>
    <property type="match status" value="1"/>
</dbReference>
<gene>
    <name evidence="2" type="ORF">VB264_21930</name>
</gene>
<feature type="chain" id="PRO_5045097265" evidence="1">
    <location>
        <begin position="20"/>
        <end position="186"/>
    </location>
</feature>
<dbReference type="InterPro" id="IPR008969">
    <property type="entry name" value="CarboxyPept-like_regulatory"/>
</dbReference>